<keyword evidence="1" id="KW-0812">Transmembrane</keyword>
<comment type="caution">
    <text evidence="2">The sequence shown here is derived from an EMBL/GenBank/DDBJ whole genome shotgun (WGS) entry which is preliminary data.</text>
</comment>
<gene>
    <name evidence="2" type="ORF">CEXT_333401</name>
</gene>
<dbReference type="Proteomes" id="UP001054945">
    <property type="component" value="Unassembled WGS sequence"/>
</dbReference>
<evidence type="ECO:0000313" key="3">
    <source>
        <dbReference type="Proteomes" id="UP001054945"/>
    </source>
</evidence>
<sequence length="137" mass="15446">MIVKIARCRTFRIFTTGSCKCLKYISLSFDLELCLSLSSLPLFENKSGVEERSRSKPLNAAYGIIIKDTVLPVGVQNNEGKVGRRSSKGWRRCRLCCNYFLPPTTSGMRVWDISSLLRLMLITGLCFALTVARYVLL</sequence>
<reference evidence="2 3" key="1">
    <citation type="submission" date="2021-06" db="EMBL/GenBank/DDBJ databases">
        <title>Caerostris extrusa draft genome.</title>
        <authorList>
            <person name="Kono N."/>
            <person name="Arakawa K."/>
        </authorList>
    </citation>
    <scope>NUCLEOTIDE SEQUENCE [LARGE SCALE GENOMIC DNA]</scope>
</reference>
<protein>
    <submittedName>
        <fullName evidence="2">Uncharacterized protein</fullName>
    </submittedName>
</protein>
<organism evidence="2 3">
    <name type="scientific">Caerostris extrusa</name>
    <name type="common">Bark spider</name>
    <name type="synonym">Caerostris bankana</name>
    <dbReference type="NCBI Taxonomy" id="172846"/>
    <lineage>
        <taxon>Eukaryota</taxon>
        <taxon>Metazoa</taxon>
        <taxon>Ecdysozoa</taxon>
        <taxon>Arthropoda</taxon>
        <taxon>Chelicerata</taxon>
        <taxon>Arachnida</taxon>
        <taxon>Araneae</taxon>
        <taxon>Araneomorphae</taxon>
        <taxon>Entelegynae</taxon>
        <taxon>Araneoidea</taxon>
        <taxon>Araneidae</taxon>
        <taxon>Caerostris</taxon>
    </lineage>
</organism>
<keyword evidence="3" id="KW-1185">Reference proteome</keyword>
<evidence type="ECO:0000256" key="1">
    <source>
        <dbReference type="SAM" id="Phobius"/>
    </source>
</evidence>
<evidence type="ECO:0000313" key="2">
    <source>
        <dbReference type="EMBL" id="GIX83017.1"/>
    </source>
</evidence>
<dbReference type="EMBL" id="BPLR01003282">
    <property type="protein sequence ID" value="GIX83017.1"/>
    <property type="molecule type" value="Genomic_DNA"/>
</dbReference>
<keyword evidence="1" id="KW-1133">Transmembrane helix</keyword>
<accession>A0AAV4NDX2</accession>
<name>A0AAV4NDX2_CAEEX</name>
<feature type="transmembrane region" description="Helical" evidence="1">
    <location>
        <begin position="116"/>
        <end position="136"/>
    </location>
</feature>
<keyword evidence="1" id="KW-0472">Membrane</keyword>
<dbReference type="AlphaFoldDB" id="A0AAV4NDX2"/>
<proteinExistence type="predicted"/>